<dbReference type="Pfam" id="PF13847">
    <property type="entry name" value="Methyltransf_31"/>
    <property type="match status" value="1"/>
</dbReference>
<protein>
    <submittedName>
        <fullName evidence="2">Class I SAM-dependent methyltransferase</fullName>
    </submittedName>
</protein>
<dbReference type="InterPro" id="IPR029063">
    <property type="entry name" value="SAM-dependent_MTases_sf"/>
</dbReference>
<dbReference type="PANTHER" id="PTHR43667">
    <property type="entry name" value="CYCLOPROPANE-FATTY-ACYL-PHOSPHOLIPID SYNTHASE"/>
    <property type="match status" value="1"/>
</dbReference>
<dbReference type="Proteomes" id="UP000598360">
    <property type="component" value="Unassembled WGS sequence"/>
</dbReference>
<sequence length="234" mass="25776">MDPAALAHRELDFNAPLADQRVDDLITALEVPPNGHVLDLGCGWGEFLLRLLQAVPSATGTGVDLVEEELRRGEHNAAERGLRDRVRFVRQNAAECTDSADIAICIASDHAFGGVEQTVSSIGRLLRPGGRLLLGTGVRNAPGPEVLGVHRTVAELVDLTEQHGMRSLRLATASTDEWDSFESRWCGALERWLLEHPTAPEHAAVRRKVDEHRRAWLREYRDAIGFAYLVLTPG</sequence>
<keyword evidence="2" id="KW-0808">Transferase</keyword>
<dbReference type="GO" id="GO:0008168">
    <property type="term" value="F:methyltransferase activity"/>
    <property type="evidence" value="ECO:0007669"/>
    <property type="project" value="UniProtKB-KW"/>
</dbReference>
<organism evidence="2 3">
    <name type="scientific">Saccharopolyspora montiporae</name>
    <dbReference type="NCBI Taxonomy" id="2781240"/>
    <lineage>
        <taxon>Bacteria</taxon>
        <taxon>Bacillati</taxon>
        <taxon>Actinomycetota</taxon>
        <taxon>Actinomycetes</taxon>
        <taxon>Pseudonocardiales</taxon>
        <taxon>Pseudonocardiaceae</taxon>
        <taxon>Saccharopolyspora</taxon>
    </lineage>
</organism>
<keyword evidence="2" id="KW-0489">Methyltransferase</keyword>
<gene>
    <name evidence="2" type="ORF">IQ251_11660</name>
</gene>
<accession>A0A929G1W6</accession>
<feature type="domain" description="Methyltransferase" evidence="1">
    <location>
        <begin position="34"/>
        <end position="138"/>
    </location>
</feature>
<evidence type="ECO:0000313" key="3">
    <source>
        <dbReference type="Proteomes" id="UP000598360"/>
    </source>
</evidence>
<evidence type="ECO:0000313" key="2">
    <source>
        <dbReference type="EMBL" id="MBE9375098.1"/>
    </source>
</evidence>
<dbReference type="SUPFAM" id="SSF53335">
    <property type="entry name" value="S-adenosyl-L-methionine-dependent methyltransferases"/>
    <property type="match status" value="1"/>
</dbReference>
<proteinExistence type="predicted"/>
<reference evidence="2" key="1">
    <citation type="submission" date="2020-10" db="EMBL/GenBank/DDBJ databases">
        <title>Diversity and distribution of actinomycetes associated with coral in the coast of Hainan.</title>
        <authorList>
            <person name="Li F."/>
        </authorList>
    </citation>
    <scope>NUCLEOTIDE SEQUENCE</scope>
    <source>
        <strain evidence="2">HNM0983</strain>
    </source>
</reference>
<dbReference type="GO" id="GO:0032259">
    <property type="term" value="P:methylation"/>
    <property type="evidence" value="ECO:0007669"/>
    <property type="project" value="UniProtKB-KW"/>
</dbReference>
<dbReference type="PANTHER" id="PTHR43667:SF2">
    <property type="entry name" value="FATTY ACID C-METHYL TRANSFERASE"/>
    <property type="match status" value="1"/>
</dbReference>
<dbReference type="AlphaFoldDB" id="A0A929G1W6"/>
<dbReference type="RefSeq" id="WP_193928532.1">
    <property type="nucleotide sequence ID" value="NZ_JADEYC010000018.1"/>
</dbReference>
<dbReference type="CDD" id="cd02440">
    <property type="entry name" value="AdoMet_MTases"/>
    <property type="match status" value="1"/>
</dbReference>
<dbReference type="EMBL" id="JADEYC010000018">
    <property type="protein sequence ID" value="MBE9375098.1"/>
    <property type="molecule type" value="Genomic_DNA"/>
</dbReference>
<evidence type="ECO:0000259" key="1">
    <source>
        <dbReference type="Pfam" id="PF13847"/>
    </source>
</evidence>
<comment type="caution">
    <text evidence="2">The sequence shown here is derived from an EMBL/GenBank/DDBJ whole genome shotgun (WGS) entry which is preliminary data.</text>
</comment>
<dbReference type="InterPro" id="IPR025714">
    <property type="entry name" value="Methyltranfer_dom"/>
</dbReference>
<dbReference type="InterPro" id="IPR050723">
    <property type="entry name" value="CFA/CMAS"/>
</dbReference>
<dbReference type="Gene3D" id="3.40.50.150">
    <property type="entry name" value="Vaccinia Virus protein VP39"/>
    <property type="match status" value="1"/>
</dbReference>
<keyword evidence="3" id="KW-1185">Reference proteome</keyword>
<name>A0A929G1W6_9PSEU</name>